<evidence type="ECO:0000313" key="2">
    <source>
        <dbReference type="Proteomes" id="UP000216188"/>
    </source>
</evidence>
<dbReference type="AlphaFoldDB" id="A0A256G798"/>
<evidence type="ECO:0000313" key="1">
    <source>
        <dbReference type="EMBL" id="OYR22840.1"/>
    </source>
</evidence>
<dbReference type="Proteomes" id="UP000216188">
    <property type="component" value="Unassembled WGS sequence"/>
</dbReference>
<sequence length="53" mass="5785">MRTPIGAQDAGFPETLIRSPSVIETSHSSVIGSTIRRANVWGTKRLQKSFGKN</sequence>
<gene>
    <name evidence="1" type="ORF">CEV34_4038</name>
</gene>
<accession>A0A256G798</accession>
<proteinExistence type="predicted"/>
<keyword evidence="2" id="KW-1185">Reference proteome</keyword>
<comment type="caution">
    <text evidence="1">The sequence shown here is derived from an EMBL/GenBank/DDBJ whole genome shotgun (WGS) entry which is preliminary data.</text>
</comment>
<name>A0A256G798_9HYPH</name>
<organism evidence="1 2">
    <name type="scientific">Brucella pseudogrignonensis</name>
    <dbReference type="NCBI Taxonomy" id="419475"/>
    <lineage>
        <taxon>Bacteria</taxon>
        <taxon>Pseudomonadati</taxon>
        <taxon>Pseudomonadota</taxon>
        <taxon>Alphaproteobacteria</taxon>
        <taxon>Hyphomicrobiales</taxon>
        <taxon>Brucellaceae</taxon>
        <taxon>Brucella/Ochrobactrum group</taxon>
        <taxon>Brucella</taxon>
    </lineage>
</organism>
<dbReference type="EMBL" id="NNRM01000042">
    <property type="protein sequence ID" value="OYR22840.1"/>
    <property type="molecule type" value="Genomic_DNA"/>
</dbReference>
<protein>
    <submittedName>
        <fullName evidence="1">Putative transposase for insertion sequence element IS1086</fullName>
    </submittedName>
</protein>
<reference evidence="1 2" key="1">
    <citation type="submission" date="2017-07" db="EMBL/GenBank/DDBJ databases">
        <title>Phylogenetic study on the rhizospheric bacterium Ochrobactrum sp. A44.</title>
        <authorList>
            <person name="Krzyzanowska D.M."/>
            <person name="Ossowicki A."/>
            <person name="Rajewska M."/>
            <person name="Maciag T."/>
            <person name="Kaczynski Z."/>
            <person name="Czerwicka M."/>
            <person name="Jafra S."/>
        </authorList>
    </citation>
    <scope>NUCLEOTIDE SEQUENCE [LARGE SCALE GENOMIC DNA]</scope>
    <source>
        <strain evidence="1 2">CCUG 30717</strain>
    </source>
</reference>